<dbReference type="InterPro" id="IPR039930">
    <property type="entry name" value="RALGAPB"/>
</dbReference>
<keyword evidence="2" id="KW-1185">Reference proteome</keyword>
<reference evidence="1 2" key="1">
    <citation type="submission" date="2018-11" db="EMBL/GenBank/DDBJ databases">
        <authorList>
            <consortium name="Pathogen Informatics"/>
        </authorList>
    </citation>
    <scope>NUCLEOTIDE SEQUENCE [LARGE SCALE GENOMIC DNA]</scope>
</reference>
<accession>A0A3P7LND9</accession>
<dbReference type="Proteomes" id="UP000271098">
    <property type="component" value="Unassembled WGS sequence"/>
</dbReference>
<proteinExistence type="predicted"/>
<dbReference type="EMBL" id="UYRT01078324">
    <property type="protein sequence ID" value="VDN18294.1"/>
    <property type="molecule type" value="Genomic_DNA"/>
</dbReference>
<evidence type="ECO:0000313" key="1">
    <source>
        <dbReference type="EMBL" id="VDN18294.1"/>
    </source>
</evidence>
<dbReference type="OrthoDB" id="10009983at2759"/>
<organism evidence="1 2">
    <name type="scientific">Gongylonema pulchrum</name>
    <dbReference type="NCBI Taxonomy" id="637853"/>
    <lineage>
        <taxon>Eukaryota</taxon>
        <taxon>Metazoa</taxon>
        <taxon>Ecdysozoa</taxon>
        <taxon>Nematoda</taxon>
        <taxon>Chromadorea</taxon>
        <taxon>Rhabditida</taxon>
        <taxon>Spirurina</taxon>
        <taxon>Spiruromorpha</taxon>
        <taxon>Spiruroidea</taxon>
        <taxon>Gongylonematidae</taxon>
        <taxon>Gongylonema</taxon>
    </lineage>
</organism>
<gene>
    <name evidence="1" type="ORF">GPUH_LOCUS11067</name>
</gene>
<dbReference type="PANTHER" id="PTHR21344">
    <property type="entry name" value="RAL GTPASE-ACTIVATING PROTEIN SUBUNIT BETA"/>
    <property type="match status" value="1"/>
</dbReference>
<dbReference type="PANTHER" id="PTHR21344:SF1">
    <property type="entry name" value="RAL GTPASE-ACTIVATING PROTEIN SUBUNIT BETA"/>
    <property type="match status" value="1"/>
</dbReference>
<sequence>MFSAEAKKPAESFTMPVLHVCWFQLMHLIGNPADIISHDPRIAGALPANPLRALLTTGQMDSEGNPLIRKFDADFTEYTASNLRRCFFMACAAVKKLVDIFYGDSQLSIDFGESDELMRLWLDVNHSLYEDWLRHQQVVIIFDLIIRLFPQNSNGSVYVGDNATAMQIAASSGGGGLKNTLAIASASKSRAASGNKAQKPFVGERQPKVARMLDTFMDWLVQSSLMRSHNRSASKTAQVDLDYLLSCMTALDGYL</sequence>
<dbReference type="GO" id="GO:0005096">
    <property type="term" value="F:GTPase activator activity"/>
    <property type="evidence" value="ECO:0007669"/>
    <property type="project" value="InterPro"/>
</dbReference>
<evidence type="ECO:0000313" key="2">
    <source>
        <dbReference type="Proteomes" id="UP000271098"/>
    </source>
</evidence>
<name>A0A3P7LND9_9BILA</name>
<dbReference type="AlphaFoldDB" id="A0A3P7LND9"/>
<protein>
    <submittedName>
        <fullName evidence="1">Uncharacterized protein</fullName>
    </submittedName>
</protein>